<evidence type="ECO:0000313" key="2">
    <source>
        <dbReference type="EMBL" id="GAA1779884.1"/>
    </source>
</evidence>
<keyword evidence="1" id="KW-0812">Transmembrane</keyword>
<feature type="transmembrane region" description="Helical" evidence="1">
    <location>
        <begin position="12"/>
        <end position="34"/>
    </location>
</feature>
<keyword evidence="1" id="KW-1133">Transmembrane helix</keyword>
<keyword evidence="1" id="KW-0472">Membrane</keyword>
<dbReference type="RefSeq" id="WP_344079852.1">
    <property type="nucleotide sequence ID" value="NZ_BAAAPO010000003.1"/>
</dbReference>
<name>A0ABN2L901_9MICO</name>
<reference evidence="2 3" key="1">
    <citation type="journal article" date="2019" name="Int. J. Syst. Evol. Microbiol.">
        <title>The Global Catalogue of Microorganisms (GCM) 10K type strain sequencing project: providing services to taxonomists for standard genome sequencing and annotation.</title>
        <authorList>
            <consortium name="The Broad Institute Genomics Platform"/>
            <consortium name="The Broad Institute Genome Sequencing Center for Infectious Disease"/>
            <person name="Wu L."/>
            <person name="Ma J."/>
        </authorList>
    </citation>
    <scope>NUCLEOTIDE SEQUENCE [LARGE SCALE GENOMIC DNA]</scope>
    <source>
        <strain evidence="2 3">JCM 15592</strain>
    </source>
</reference>
<evidence type="ECO:0000313" key="3">
    <source>
        <dbReference type="Proteomes" id="UP001499938"/>
    </source>
</evidence>
<dbReference type="Proteomes" id="UP001499938">
    <property type="component" value="Unassembled WGS sequence"/>
</dbReference>
<comment type="caution">
    <text evidence="2">The sequence shown here is derived from an EMBL/GenBank/DDBJ whole genome shotgun (WGS) entry which is preliminary data.</text>
</comment>
<accession>A0ABN2L901</accession>
<protein>
    <submittedName>
        <fullName evidence="2">Uncharacterized protein</fullName>
    </submittedName>
</protein>
<sequence length="160" mass="17652">MQEGIHRLSAPALAWRLVAGLAATTMVVLGTAVGNDRWWPFAPMSQYAFLVHNDGVINSPFMQARTTEGDIVGVALSGTGVGLERSEMEGQLPAFVRDPSLMQALAILHARRAPDQPRYTAIFLRNRQTSLDGQRTQKIIDIATWIVENPQNPQDWSGRT</sequence>
<dbReference type="EMBL" id="BAAAPO010000003">
    <property type="protein sequence ID" value="GAA1779884.1"/>
    <property type="molecule type" value="Genomic_DNA"/>
</dbReference>
<keyword evidence="3" id="KW-1185">Reference proteome</keyword>
<proteinExistence type="predicted"/>
<organism evidence="2 3">
    <name type="scientific">Nostocoides veronense</name>
    <dbReference type="NCBI Taxonomy" id="330836"/>
    <lineage>
        <taxon>Bacteria</taxon>
        <taxon>Bacillati</taxon>
        <taxon>Actinomycetota</taxon>
        <taxon>Actinomycetes</taxon>
        <taxon>Micrococcales</taxon>
        <taxon>Intrasporangiaceae</taxon>
        <taxon>Nostocoides</taxon>
    </lineage>
</organism>
<gene>
    <name evidence="2" type="ORF">GCM10009811_01500</name>
</gene>
<evidence type="ECO:0000256" key="1">
    <source>
        <dbReference type="SAM" id="Phobius"/>
    </source>
</evidence>